<feature type="region of interest" description="Disordered" evidence="1">
    <location>
        <begin position="530"/>
        <end position="579"/>
    </location>
</feature>
<keyword evidence="3" id="KW-1185">Reference proteome</keyword>
<comment type="caution">
    <text evidence="2">The sequence shown here is derived from an EMBL/GenBank/DDBJ whole genome shotgun (WGS) entry which is preliminary data.</text>
</comment>
<reference evidence="2" key="1">
    <citation type="submission" date="2023-03" db="EMBL/GenBank/DDBJ databases">
        <title>Massive genome expansion in bonnet fungi (Mycena s.s.) driven by repeated elements and novel gene families across ecological guilds.</title>
        <authorList>
            <consortium name="Lawrence Berkeley National Laboratory"/>
            <person name="Harder C.B."/>
            <person name="Miyauchi S."/>
            <person name="Viragh M."/>
            <person name="Kuo A."/>
            <person name="Thoen E."/>
            <person name="Andreopoulos B."/>
            <person name="Lu D."/>
            <person name="Skrede I."/>
            <person name="Drula E."/>
            <person name="Henrissat B."/>
            <person name="Morin E."/>
            <person name="Kohler A."/>
            <person name="Barry K."/>
            <person name="LaButti K."/>
            <person name="Morin E."/>
            <person name="Salamov A."/>
            <person name="Lipzen A."/>
            <person name="Mereny Z."/>
            <person name="Hegedus B."/>
            <person name="Baldrian P."/>
            <person name="Stursova M."/>
            <person name="Weitz H."/>
            <person name="Taylor A."/>
            <person name="Grigoriev I.V."/>
            <person name="Nagy L.G."/>
            <person name="Martin F."/>
            <person name="Kauserud H."/>
        </authorList>
    </citation>
    <scope>NUCLEOTIDE SEQUENCE</scope>
    <source>
        <strain evidence="2">CBHHK173m</strain>
    </source>
</reference>
<feature type="region of interest" description="Disordered" evidence="1">
    <location>
        <begin position="154"/>
        <end position="206"/>
    </location>
</feature>
<dbReference type="Proteomes" id="UP001222325">
    <property type="component" value="Unassembled WGS sequence"/>
</dbReference>
<feature type="compositionally biased region" description="Low complexity" evidence="1">
    <location>
        <begin position="190"/>
        <end position="201"/>
    </location>
</feature>
<protein>
    <submittedName>
        <fullName evidence="2">Uncharacterized protein</fullName>
    </submittedName>
</protein>
<evidence type="ECO:0000256" key="1">
    <source>
        <dbReference type="SAM" id="MobiDB-lite"/>
    </source>
</evidence>
<organism evidence="2 3">
    <name type="scientific">Mycena belliarum</name>
    <dbReference type="NCBI Taxonomy" id="1033014"/>
    <lineage>
        <taxon>Eukaryota</taxon>
        <taxon>Fungi</taxon>
        <taxon>Dikarya</taxon>
        <taxon>Basidiomycota</taxon>
        <taxon>Agaricomycotina</taxon>
        <taxon>Agaricomycetes</taxon>
        <taxon>Agaricomycetidae</taxon>
        <taxon>Agaricales</taxon>
        <taxon>Marasmiineae</taxon>
        <taxon>Mycenaceae</taxon>
        <taxon>Mycena</taxon>
    </lineage>
</organism>
<accession>A0AAD6XPQ7</accession>
<dbReference type="AlphaFoldDB" id="A0AAD6XPQ7"/>
<feature type="region of interest" description="Disordered" evidence="1">
    <location>
        <begin position="484"/>
        <end position="504"/>
    </location>
</feature>
<gene>
    <name evidence="2" type="ORF">B0H15DRAFT_950801</name>
</gene>
<name>A0AAD6XPQ7_9AGAR</name>
<evidence type="ECO:0000313" key="3">
    <source>
        <dbReference type="Proteomes" id="UP001222325"/>
    </source>
</evidence>
<proteinExistence type="predicted"/>
<dbReference type="EMBL" id="JARJCN010000033">
    <property type="protein sequence ID" value="KAJ7085667.1"/>
    <property type="molecule type" value="Genomic_DNA"/>
</dbReference>
<evidence type="ECO:0000313" key="2">
    <source>
        <dbReference type="EMBL" id="KAJ7085667.1"/>
    </source>
</evidence>
<sequence length="629" mass="67601">MRSANTQAQLAQYARYGLLCARLRRAARRRRAYPFADDPAGLDAAATRAIRAERGTAALRSNARRYSRALLVSRRPRLSPTAARCLAALAAHAPPTSGFRIWLFAEERMLPSFETRFTTTALSLLAHSSARVGRRIYCPPPPLAVLVRPPPLDDTLVERRPESESESDAARAQTTSGCVHERERKRRRSSPQPLRSPSCSSTTSDLRCRSLRRPAGVVCERCSLYPSRAASPAAAPTALSAALPLFHQQRSSQPWPSRDARRAYITLVAPPPTLVRPGSAPTSLHDGALDEEGEPGPVRVVYDHHDADAPWDSLFRTPTSTSSPRWALSRCSSSCGVGRSSGTSTPPWTQPAQATRGVAAADFEEGRGNQYGCGAAPCYFAASNAVHRATSLYSASTHAASAPRPHPGFSVSHIQVESALSCDSSQDSSQGPEQVSRSLARAPASCCKRFARAIPTQTCHGADYVSRCRANTLYTAAATATRDPAAPKPAVNDLDPKLKPAPPTIRTPRELAVRCTTGVHHSSLTAATHALRSASCSSPTTSDLRRRSLRPAGRPRTPPQLREHLLSPSTSSAESDQPVRARCNTLRAIWSPCAVAAVPPQLPGKSSCDHSAPWALGLAQRRIRIDGAP</sequence>